<protein>
    <recommendedName>
        <fullName evidence="3">DUF1289 domain-containing protein</fullName>
    </recommendedName>
</protein>
<evidence type="ECO:0000313" key="2">
    <source>
        <dbReference type="Proteomes" id="UP001190825"/>
    </source>
</evidence>
<sequence>MAPGHRIRFADGPCSRSMCCGTFMDEGCSGCVNYMNGSAGEFKKTNHGPECASDRSPLPDFA</sequence>
<evidence type="ECO:0008006" key="3">
    <source>
        <dbReference type="Google" id="ProtNLM"/>
    </source>
</evidence>
<organism evidence="1 2">
    <name type="scientific">Sinorhizobium medicae</name>
    <dbReference type="NCBI Taxonomy" id="110321"/>
    <lineage>
        <taxon>Bacteria</taxon>
        <taxon>Pseudomonadati</taxon>
        <taxon>Pseudomonadota</taxon>
        <taxon>Alphaproteobacteria</taxon>
        <taxon>Hyphomicrobiales</taxon>
        <taxon>Rhizobiaceae</taxon>
        <taxon>Sinorhizobium/Ensifer group</taxon>
        <taxon>Sinorhizobium</taxon>
    </lineage>
</organism>
<gene>
    <name evidence="1" type="ORF">BMJ33_20555</name>
</gene>
<accession>A0ABX4TIR4</accession>
<comment type="caution">
    <text evidence="1">The sequence shown here is derived from an EMBL/GenBank/DDBJ whole genome shotgun (WGS) entry which is preliminary data.</text>
</comment>
<reference evidence="1 2" key="1">
    <citation type="journal article" date="2018" name="FEMS Microbiol. Ecol.">
        <title>Co-invading symbiotic mutualists of Medicago polymorpha retain high ancestral diversity and contain diverse accessory genomes.</title>
        <authorList>
            <person name="Porter S.S."/>
            <person name="Faber-Hammond J.J."/>
            <person name="Friesen M.L."/>
        </authorList>
    </citation>
    <scope>NUCLEOTIDE SEQUENCE [LARGE SCALE GENOMIC DNA]</scope>
    <source>
        <strain evidence="1 2">Str16</strain>
    </source>
</reference>
<dbReference type="EMBL" id="NBUC01000103">
    <property type="protein sequence ID" value="PLU00554.1"/>
    <property type="molecule type" value="Genomic_DNA"/>
</dbReference>
<proteinExistence type="predicted"/>
<keyword evidence="2" id="KW-1185">Reference proteome</keyword>
<dbReference type="Proteomes" id="UP001190825">
    <property type="component" value="Unassembled WGS sequence"/>
</dbReference>
<name>A0ABX4TIR4_9HYPH</name>
<evidence type="ECO:0000313" key="1">
    <source>
        <dbReference type="EMBL" id="PLU00554.1"/>
    </source>
</evidence>